<evidence type="ECO:0000313" key="2">
    <source>
        <dbReference type="EMBL" id="KAK3264719.1"/>
    </source>
</evidence>
<organism evidence="3 4">
    <name type="scientific">Cymbomonas tetramitiformis</name>
    <dbReference type="NCBI Taxonomy" id="36881"/>
    <lineage>
        <taxon>Eukaryota</taxon>
        <taxon>Viridiplantae</taxon>
        <taxon>Chlorophyta</taxon>
        <taxon>Pyramimonadophyceae</taxon>
        <taxon>Pyramimonadales</taxon>
        <taxon>Pyramimonadaceae</taxon>
        <taxon>Cymbomonas</taxon>
    </lineage>
</organism>
<evidence type="ECO:0000313" key="4">
    <source>
        <dbReference type="Proteomes" id="UP001190700"/>
    </source>
</evidence>
<reference evidence="3" key="2">
    <citation type="submission" date="2023-06" db="EMBL/GenBank/DDBJ databases">
        <title>Long-read-based genome assembly of the green algal bacterivore Cymbomonas tetramitiformis.</title>
        <authorList>
            <person name="Gyaltshen Y."/>
            <person name="Rozenberg A."/>
            <person name="Paasch A."/>
            <person name="Burns J.A."/>
            <person name="Warring S."/>
            <person name="Larson R."/>
            <person name="Maurer-Alcala X."/>
            <person name="Dacks J."/>
            <person name="Kim E."/>
        </authorList>
    </citation>
    <scope>NUCLEOTIDE SEQUENCE</scope>
    <source>
        <strain evidence="3">PLY_AMNH</strain>
    </source>
</reference>
<dbReference type="EMBL" id="LGRX02008870">
    <property type="protein sequence ID" value="KAK3272629.1"/>
    <property type="molecule type" value="Genomic_DNA"/>
</dbReference>
<accession>A0AAE0L5L3</accession>
<gene>
    <name evidence="3" type="ORF">CYMTET_19090</name>
    <name evidence="2" type="ORF">CYMTET_26557</name>
</gene>
<feature type="region of interest" description="Disordered" evidence="1">
    <location>
        <begin position="159"/>
        <end position="178"/>
    </location>
</feature>
<dbReference type="AlphaFoldDB" id="A0AAE0L5L3"/>
<keyword evidence="4" id="KW-1185">Reference proteome</keyword>
<name>A0AAE0L5L3_9CHLO</name>
<evidence type="ECO:0000256" key="1">
    <source>
        <dbReference type="SAM" id="MobiDB-lite"/>
    </source>
</evidence>
<comment type="caution">
    <text evidence="3">The sequence shown here is derived from an EMBL/GenBank/DDBJ whole genome shotgun (WGS) entry which is preliminary data.</text>
</comment>
<dbReference type="Proteomes" id="UP001190700">
    <property type="component" value="Unassembled WGS sequence"/>
</dbReference>
<proteinExistence type="predicted"/>
<protein>
    <submittedName>
        <fullName evidence="3">Uncharacterized protein</fullName>
    </submittedName>
</protein>
<reference evidence="3 4" key="1">
    <citation type="journal article" date="2015" name="Genome Biol. Evol.">
        <title>Comparative Genomics of a Bacterivorous Green Alga Reveals Evolutionary Causalities and Consequences of Phago-Mixotrophic Mode of Nutrition.</title>
        <authorList>
            <person name="Burns J.A."/>
            <person name="Paasch A."/>
            <person name="Narechania A."/>
            <person name="Kim E."/>
        </authorList>
    </citation>
    <scope>NUCLEOTIDE SEQUENCE [LARGE SCALE GENOMIC DNA]</scope>
    <source>
        <strain evidence="3">PLY_AMNH</strain>
    </source>
</reference>
<evidence type="ECO:0000313" key="3">
    <source>
        <dbReference type="EMBL" id="KAK3272629.1"/>
    </source>
</evidence>
<sequence>MGPRTAAEKARYDRVEGLLAANGGEPDVLFDCIMDARKERDIGGTVFQEFWEAAEAFLQEHAVVHDRRHGTILHDGTIVTYMPAAMSLRDFWLQTYHKVCEQHEIPTELAKEVGIERLLSLTPGVHVPSESCFAAQFQPNCVSNNTWRTGRLTAKFKTQKRALTKEHPHHHYGHALRK</sequence>
<dbReference type="EMBL" id="LGRX02014389">
    <property type="protein sequence ID" value="KAK3264719.1"/>
    <property type="molecule type" value="Genomic_DNA"/>
</dbReference>